<dbReference type="SUPFAM" id="SSF47413">
    <property type="entry name" value="lambda repressor-like DNA-binding domains"/>
    <property type="match status" value="1"/>
</dbReference>
<protein>
    <submittedName>
        <fullName evidence="2">Transcriptional regulator</fullName>
    </submittedName>
</protein>
<dbReference type="InterPro" id="IPR043917">
    <property type="entry name" value="DUF5753"/>
</dbReference>
<sequence>MPTKREQFVQTIRAQWLGQRMRELREERGLTLKYIAAYLGVEFSTLARYERAEWPFRRDHVTALLDVYGVYEERERAQLVQLAQDAWRVNRWDDDFEGTVYDQTFVDYPWLESRSEEICTYSTMVFPGLLQTRDYAESVIRYTEGVQANQQKIDRWVRLRMERQLILDEKPPKRLAALVEESVLHRPIGGRLVLRAQLEHLARAVERPHVEIRVIPTRIGLQAGLSGSFTLFKMQRPYPEVAYVEHLGGRLFMEASRAHRYSKAYDALREVALSAPESMALIATLAEELS</sequence>
<dbReference type="KEGG" id="pfla:Pflav_000060"/>
<dbReference type="Pfam" id="PF13560">
    <property type="entry name" value="HTH_31"/>
    <property type="match status" value="1"/>
</dbReference>
<dbReference type="Proteomes" id="UP000502508">
    <property type="component" value="Chromosome"/>
</dbReference>
<dbReference type="AlphaFoldDB" id="A0A6F8XIF4"/>
<accession>A0A6F8XIF4</accession>
<name>A0A6F8XIF4_9ACTN</name>
<dbReference type="EMBL" id="AP022870">
    <property type="protein sequence ID" value="BCB73596.1"/>
    <property type="molecule type" value="Genomic_DNA"/>
</dbReference>
<organism evidence="2 3">
    <name type="scientific">Phytohabitans flavus</name>
    <dbReference type="NCBI Taxonomy" id="1076124"/>
    <lineage>
        <taxon>Bacteria</taxon>
        <taxon>Bacillati</taxon>
        <taxon>Actinomycetota</taxon>
        <taxon>Actinomycetes</taxon>
        <taxon>Micromonosporales</taxon>
        <taxon>Micromonosporaceae</taxon>
    </lineage>
</organism>
<proteinExistence type="predicted"/>
<gene>
    <name evidence="2" type="ORF">Pflav_000060</name>
</gene>
<reference evidence="2 3" key="1">
    <citation type="submission" date="2020-03" db="EMBL/GenBank/DDBJ databases">
        <title>Whole genome shotgun sequence of Phytohabitans flavus NBRC 107702.</title>
        <authorList>
            <person name="Komaki H."/>
            <person name="Tamura T."/>
        </authorList>
    </citation>
    <scope>NUCLEOTIDE SEQUENCE [LARGE SCALE GENOMIC DNA]</scope>
    <source>
        <strain evidence="2 3">NBRC 107702</strain>
    </source>
</reference>
<feature type="domain" description="HTH cro/C1-type" evidence="1">
    <location>
        <begin position="21"/>
        <end position="51"/>
    </location>
</feature>
<dbReference type="InterPro" id="IPR001387">
    <property type="entry name" value="Cro/C1-type_HTH"/>
</dbReference>
<evidence type="ECO:0000313" key="2">
    <source>
        <dbReference type="EMBL" id="BCB73596.1"/>
    </source>
</evidence>
<dbReference type="SMART" id="SM00530">
    <property type="entry name" value="HTH_XRE"/>
    <property type="match status" value="1"/>
</dbReference>
<dbReference type="Gene3D" id="1.10.260.40">
    <property type="entry name" value="lambda repressor-like DNA-binding domains"/>
    <property type="match status" value="1"/>
</dbReference>
<dbReference type="PROSITE" id="PS50943">
    <property type="entry name" value="HTH_CROC1"/>
    <property type="match status" value="1"/>
</dbReference>
<evidence type="ECO:0000259" key="1">
    <source>
        <dbReference type="PROSITE" id="PS50943"/>
    </source>
</evidence>
<dbReference type="CDD" id="cd00093">
    <property type="entry name" value="HTH_XRE"/>
    <property type="match status" value="1"/>
</dbReference>
<dbReference type="GO" id="GO:0003677">
    <property type="term" value="F:DNA binding"/>
    <property type="evidence" value="ECO:0007669"/>
    <property type="project" value="InterPro"/>
</dbReference>
<dbReference type="Pfam" id="PF19054">
    <property type="entry name" value="DUF5753"/>
    <property type="match status" value="1"/>
</dbReference>
<evidence type="ECO:0000313" key="3">
    <source>
        <dbReference type="Proteomes" id="UP000502508"/>
    </source>
</evidence>
<keyword evidence="3" id="KW-1185">Reference proteome</keyword>
<reference evidence="2 3" key="2">
    <citation type="submission" date="2020-03" db="EMBL/GenBank/DDBJ databases">
        <authorList>
            <person name="Ichikawa N."/>
            <person name="Kimura A."/>
            <person name="Kitahashi Y."/>
            <person name="Uohara A."/>
        </authorList>
    </citation>
    <scope>NUCLEOTIDE SEQUENCE [LARGE SCALE GENOMIC DNA]</scope>
    <source>
        <strain evidence="2 3">NBRC 107702</strain>
    </source>
</reference>
<dbReference type="InterPro" id="IPR010982">
    <property type="entry name" value="Lambda_DNA-bd_dom_sf"/>
</dbReference>